<evidence type="ECO:0000256" key="3">
    <source>
        <dbReference type="ARBA" id="ARBA00022603"/>
    </source>
</evidence>
<evidence type="ECO:0000313" key="9">
    <source>
        <dbReference type="EMBL" id="CAI8023656.1"/>
    </source>
</evidence>
<feature type="domain" description="Tetrapyrrole methylase" evidence="7">
    <location>
        <begin position="169"/>
        <end position="340"/>
    </location>
</feature>
<dbReference type="Gene3D" id="1.20.120.450">
    <property type="entry name" value="dinb family like domain"/>
    <property type="match status" value="1"/>
</dbReference>
<evidence type="ECO:0000256" key="4">
    <source>
        <dbReference type="ARBA" id="ARBA00022679"/>
    </source>
</evidence>
<keyword evidence="4" id="KW-0808">Transferase</keyword>
<accession>A0AA35S7N9</accession>
<dbReference type="InterPro" id="IPR034660">
    <property type="entry name" value="DinB/YfiT-like"/>
</dbReference>
<evidence type="ECO:0000256" key="2">
    <source>
        <dbReference type="ARBA" id="ARBA00022573"/>
    </source>
</evidence>
<name>A0AA35S7N9_GEOBA</name>
<proteinExistence type="predicted"/>
<evidence type="ECO:0000259" key="8">
    <source>
        <dbReference type="Pfam" id="PF12867"/>
    </source>
</evidence>
<dbReference type="GO" id="GO:0032259">
    <property type="term" value="P:methylation"/>
    <property type="evidence" value="ECO:0007669"/>
    <property type="project" value="UniProtKB-KW"/>
</dbReference>
<gene>
    <name evidence="9" type="ORF">GBAR_LOCUS13800</name>
</gene>
<dbReference type="Gene3D" id="3.40.1010.10">
    <property type="entry name" value="Cobalt-precorrin-4 Transmethylase, Domain 1"/>
    <property type="match status" value="1"/>
</dbReference>
<keyword evidence="10" id="KW-1185">Reference proteome</keyword>
<feature type="coiled-coil region" evidence="6">
    <location>
        <begin position="87"/>
        <end position="114"/>
    </location>
</feature>
<feature type="domain" description="DinB-like" evidence="8">
    <location>
        <begin position="27"/>
        <end position="152"/>
    </location>
</feature>
<keyword evidence="5" id="KW-0949">S-adenosyl-L-methionine</keyword>
<dbReference type="InterPro" id="IPR050714">
    <property type="entry name" value="Cobalamin_biosynth_MTase"/>
</dbReference>
<dbReference type="Pfam" id="PF00590">
    <property type="entry name" value="TP_methylase"/>
    <property type="match status" value="1"/>
</dbReference>
<evidence type="ECO:0000259" key="7">
    <source>
        <dbReference type="Pfam" id="PF00590"/>
    </source>
</evidence>
<dbReference type="Pfam" id="PF12867">
    <property type="entry name" value="DinB_2"/>
    <property type="match status" value="1"/>
</dbReference>
<dbReference type="PANTHER" id="PTHR43182:SF1">
    <property type="entry name" value="COBALT-PRECORRIN-7 C(5)-METHYLTRANSFERASE"/>
    <property type="match status" value="1"/>
</dbReference>
<dbReference type="PANTHER" id="PTHR43182">
    <property type="entry name" value="COBALT-PRECORRIN-6B C(15)-METHYLTRANSFERASE (DECARBOXYLATING)"/>
    <property type="match status" value="1"/>
</dbReference>
<sequence length="378" mass="41254">MVSHDFRPDADSLNILERRQRVLRRLDDGHAALLEALADLGETDAFLGSRWSVWEVMQHLLTEDFVDALEQIATGEREMLPAFDGRANRIANDIARLEANYQRFRRLLSGLTEEQLNRPATPPNPENNFPALSFLDLVERVSGHEGNHARQVVETRKYVAAFRSMERAVTVAGLGTGDPDAIPDQTRQMLANADYVVGSESAISLARRWSRGVELPMRSDNANELVNRIGRDTRAGLWTMVVTLGDPAESVPGLLHRLQEEVDAVSLIPAPGFYRLVLAQLGISPLAAVCTSVNQARDGNLLDSVTGRAVVILGADESGAWSEVCEKLLGRGVAEDAKVSMLTNLMGHPEVATGSLCDLAKSTMMSSPATVDSAMVLY</sequence>
<organism evidence="9 10">
    <name type="scientific">Geodia barretti</name>
    <name type="common">Barrett's horny sponge</name>
    <dbReference type="NCBI Taxonomy" id="519541"/>
    <lineage>
        <taxon>Eukaryota</taxon>
        <taxon>Metazoa</taxon>
        <taxon>Porifera</taxon>
        <taxon>Demospongiae</taxon>
        <taxon>Heteroscleromorpha</taxon>
        <taxon>Tetractinellida</taxon>
        <taxon>Astrophorina</taxon>
        <taxon>Geodiidae</taxon>
        <taxon>Geodia</taxon>
    </lineage>
</organism>
<dbReference type="AlphaFoldDB" id="A0AA35S7N9"/>
<reference evidence="9" key="1">
    <citation type="submission" date="2023-03" db="EMBL/GenBank/DDBJ databases">
        <authorList>
            <person name="Steffen K."/>
            <person name="Cardenas P."/>
        </authorList>
    </citation>
    <scope>NUCLEOTIDE SEQUENCE</scope>
</reference>
<evidence type="ECO:0000256" key="5">
    <source>
        <dbReference type="ARBA" id="ARBA00022691"/>
    </source>
</evidence>
<evidence type="ECO:0000313" key="10">
    <source>
        <dbReference type="Proteomes" id="UP001174909"/>
    </source>
</evidence>
<dbReference type="EMBL" id="CASHTH010002024">
    <property type="protein sequence ID" value="CAI8023656.1"/>
    <property type="molecule type" value="Genomic_DNA"/>
</dbReference>
<protein>
    <recommendedName>
        <fullName evidence="11">DinB-like domain-containing protein</fullName>
    </recommendedName>
</protein>
<comment type="caution">
    <text evidence="9">The sequence shown here is derived from an EMBL/GenBank/DDBJ whole genome shotgun (WGS) entry which is preliminary data.</text>
</comment>
<keyword evidence="3" id="KW-0489">Methyltransferase</keyword>
<evidence type="ECO:0000256" key="6">
    <source>
        <dbReference type="SAM" id="Coils"/>
    </source>
</evidence>
<dbReference type="InterPro" id="IPR035996">
    <property type="entry name" value="4pyrrol_Methylase_sf"/>
</dbReference>
<dbReference type="SUPFAM" id="SSF109854">
    <property type="entry name" value="DinB/YfiT-like putative metalloenzymes"/>
    <property type="match status" value="1"/>
</dbReference>
<dbReference type="Proteomes" id="UP001174909">
    <property type="component" value="Unassembled WGS sequence"/>
</dbReference>
<evidence type="ECO:0000256" key="1">
    <source>
        <dbReference type="ARBA" id="ARBA00004953"/>
    </source>
</evidence>
<dbReference type="InterPro" id="IPR014777">
    <property type="entry name" value="4pyrrole_Mease_sub1"/>
</dbReference>
<keyword evidence="6" id="KW-0175">Coiled coil</keyword>
<dbReference type="GO" id="GO:0008168">
    <property type="term" value="F:methyltransferase activity"/>
    <property type="evidence" value="ECO:0007669"/>
    <property type="project" value="UniProtKB-KW"/>
</dbReference>
<keyword evidence="2" id="KW-0169">Cobalamin biosynthesis</keyword>
<dbReference type="InterPro" id="IPR000878">
    <property type="entry name" value="4pyrrol_Mease"/>
</dbReference>
<dbReference type="InterPro" id="IPR024775">
    <property type="entry name" value="DinB-like"/>
</dbReference>
<dbReference type="SUPFAM" id="SSF53790">
    <property type="entry name" value="Tetrapyrrole methylase"/>
    <property type="match status" value="1"/>
</dbReference>
<evidence type="ECO:0008006" key="11">
    <source>
        <dbReference type="Google" id="ProtNLM"/>
    </source>
</evidence>
<comment type="pathway">
    <text evidence="1">Cofactor biosynthesis; adenosylcobalamin biosynthesis.</text>
</comment>